<dbReference type="RefSeq" id="XP_013289207.1">
    <property type="nucleotide sequence ID" value="XM_013433753.1"/>
</dbReference>
<dbReference type="EMBL" id="KN846969">
    <property type="protein sequence ID" value="KIW85399.1"/>
    <property type="molecule type" value="Genomic_DNA"/>
</dbReference>
<evidence type="ECO:0000256" key="8">
    <source>
        <dbReference type="ARBA" id="ARBA00022679"/>
    </source>
</evidence>
<dbReference type="UniPathway" id="UPA00068">
    <property type="reaction ID" value="UER00106"/>
</dbReference>
<evidence type="ECO:0000256" key="4">
    <source>
        <dbReference type="ARBA" id="ARBA00008694"/>
    </source>
</evidence>
<dbReference type="OrthoDB" id="5585968at2759"/>
<dbReference type="GO" id="GO:0004042">
    <property type="term" value="F:L-glutamate N-acetyltransferase activity"/>
    <property type="evidence" value="ECO:0007669"/>
    <property type="project" value="InterPro"/>
</dbReference>
<keyword evidence="11 13" id="KW-0012">Acyltransferase</keyword>
<protein>
    <recommendedName>
        <fullName evidence="6 13">Amino-acid acetyltransferase, mitochondrial</fullName>
        <ecNumber evidence="5 13">2.3.1.1</ecNumber>
    </recommendedName>
    <alternativeName>
        <fullName evidence="13">Glutamate N-acetyltransferase</fullName>
    </alternativeName>
    <alternativeName>
        <fullName evidence="13">N-acetylglutamate synthase</fullName>
    </alternativeName>
</protein>
<organism evidence="16 17">
    <name type="scientific">Fonsecaea pedrosoi CBS 271.37</name>
    <dbReference type="NCBI Taxonomy" id="1442368"/>
    <lineage>
        <taxon>Eukaryota</taxon>
        <taxon>Fungi</taxon>
        <taxon>Dikarya</taxon>
        <taxon>Ascomycota</taxon>
        <taxon>Pezizomycotina</taxon>
        <taxon>Eurotiomycetes</taxon>
        <taxon>Chaetothyriomycetidae</taxon>
        <taxon>Chaetothyriales</taxon>
        <taxon>Herpotrichiellaceae</taxon>
        <taxon>Fonsecaea</taxon>
    </lineage>
</organism>
<evidence type="ECO:0000256" key="7">
    <source>
        <dbReference type="ARBA" id="ARBA00022605"/>
    </source>
</evidence>
<dbReference type="GO" id="GO:0006526">
    <property type="term" value="P:L-arginine biosynthetic process"/>
    <property type="evidence" value="ECO:0007669"/>
    <property type="project" value="UniProtKB-UniPathway"/>
</dbReference>
<name>A0A0D2HLP9_9EURO</name>
<dbReference type="PROSITE" id="PS51731">
    <property type="entry name" value="GNAT_NAGS"/>
    <property type="match status" value="1"/>
</dbReference>
<sequence length="661" mass="73193">MSHTALSSVRSHCTLPFPGRNVAAEALRAYLISHPCSPSLLLRSSSRSYSTQPAPRTDDSASHNVPDVLERDQKASFTDTAKQRLANREFFTSLLSSAATKRDAKAYISRLKSPEKAPPEQKYAPTRSQPQVNTGELLGRTRASEESPVFKQYENGKHSTLEELETLHVALVKISNINAMADEVVKGIAQTLSSLSRLSMAPCVVLEEPQQESPQATRATLAQAADKLVAAIDSVHLSGARILDNVLSFAADGRPQVFLRKLLTRPLRRGRIPIVLPVAYSTEWSQAVSITADEAVLALTRELSGYKSNPREGQQLETARKQISLDRIIVVDETGSIPSTKSIDKRHVFVNLEQEYAALQEELRSSTEGNVSQKHASNLKLFRDALKMLPPSSSGLLTTPLEAANSTRLNDTRGSGVGTRRQKNPLIHNLLTDKPAYSSSLPTSRLAHDASSIPVTTSTFVKRGMPLTILPNPHAQTWTATSKPRLQLTDPRIDLDRLTYLIDDSFNRKLDVEAYLRRVNDRIAGVIIAGEYEGGAILTWETPSGCSDDDTDRLVPYLDKFAVLKKSQGAGGVADIVFNAMVRTCFPNGVCWRSRKDNPVNKWYFERSRGTWKIPETNWTMFWTTPGVFDDDGHKTRVFLDYESVCRSVKPTWADGKRIAD</sequence>
<evidence type="ECO:0000256" key="9">
    <source>
        <dbReference type="ARBA" id="ARBA00022946"/>
    </source>
</evidence>
<gene>
    <name evidence="16" type="ORF">Z517_00789</name>
</gene>
<accession>A0A0D2HLP9</accession>
<dbReference type="Gene3D" id="3.40.1160.10">
    <property type="entry name" value="Acetylglutamate kinase-like"/>
    <property type="match status" value="1"/>
</dbReference>
<dbReference type="CDD" id="cd04266">
    <property type="entry name" value="DUF619-NAGS-FABP"/>
    <property type="match status" value="1"/>
</dbReference>
<dbReference type="GO" id="GO:0005759">
    <property type="term" value="C:mitochondrial matrix"/>
    <property type="evidence" value="ECO:0007669"/>
    <property type="project" value="TreeGrafter"/>
</dbReference>
<evidence type="ECO:0000256" key="11">
    <source>
        <dbReference type="ARBA" id="ARBA00023315"/>
    </source>
</evidence>
<dbReference type="GeneID" id="25300279"/>
<evidence type="ECO:0000256" key="13">
    <source>
        <dbReference type="PIRNR" id="PIRNR007892"/>
    </source>
</evidence>
<evidence type="ECO:0000256" key="14">
    <source>
        <dbReference type="SAM" id="MobiDB-lite"/>
    </source>
</evidence>
<dbReference type="VEuPathDB" id="FungiDB:Z517_00789"/>
<feature type="domain" description="N-acetyltransferase" evidence="15">
    <location>
        <begin position="482"/>
        <end position="647"/>
    </location>
</feature>
<comment type="pathway">
    <text evidence="3 13">Amino-acid biosynthesis; L-arginine biosynthesis; N(2)-acetyl-L-ornithine from L-glutamate: step 1/4.</text>
</comment>
<evidence type="ECO:0000259" key="15">
    <source>
        <dbReference type="PROSITE" id="PS51731"/>
    </source>
</evidence>
<keyword evidence="8 13" id="KW-0808">Transferase</keyword>
<dbReference type="InterPro" id="IPR036393">
    <property type="entry name" value="AceGlu_kinase-like_sf"/>
</dbReference>
<dbReference type="PANTHER" id="PTHR23342">
    <property type="entry name" value="N-ACETYLGLUTAMATE SYNTHASE"/>
    <property type="match status" value="1"/>
</dbReference>
<comment type="catalytic activity">
    <reaction evidence="12 13">
        <text>L-glutamate + acetyl-CoA = N-acetyl-L-glutamate + CoA + H(+)</text>
        <dbReference type="Rhea" id="RHEA:24292"/>
        <dbReference type="ChEBI" id="CHEBI:15378"/>
        <dbReference type="ChEBI" id="CHEBI:29985"/>
        <dbReference type="ChEBI" id="CHEBI:44337"/>
        <dbReference type="ChEBI" id="CHEBI:57287"/>
        <dbReference type="ChEBI" id="CHEBI:57288"/>
        <dbReference type="EC" id="2.3.1.1"/>
    </reaction>
</comment>
<evidence type="ECO:0000256" key="10">
    <source>
        <dbReference type="ARBA" id="ARBA00023128"/>
    </source>
</evidence>
<dbReference type="STRING" id="1442368.A0A0D2HLP9"/>
<feature type="region of interest" description="Disordered" evidence="14">
    <location>
        <begin position="110"/>
        <end position="134"/>
    </location>
</feature>
<keyword evidence="9" id="KW-0809">Transit peptide</keyword>
<evidence type="ECO:0000256" key="6">
    <source>
        <dbReference type="ARBA" id="ARBA00018802"/>
    </source>
</evidence>
<dbReference type="InterPro" id="IPR006855">
    <property type="entry name" value="Vertebrate-like_GNAT_dom"/>
</dbReference>
<comment type="function">
    <text evidence="1 13">N-acetylglutamate synthase involved in arginine biosynthesis.</text>
</comment>
<feature type="region of interest" description="Disordered" evidence="14">
    <location>
        <begin position="47"/>
        <end position="80"/>
    </location>
</feature>
<evidence type="ECO:0000256" key="2">
    <source>
        <dbReference type="ARBA" id="ARBA00004173"/>
    </source>
</evidence>
<evidence type="ECO:0000313" key="17">
    <source>
        <dbReference type="Proteomes" id="UP000053029"/>
    </source>
</evidence>
<evidence type="ECO:0000313" key="16">
    <source>
        <dbReference type="EMBL" id="KIW85399.1"/>
    </source>
</evidence>
<dbReference type="HOGENOM" id="CLU_013088_0_0_1"/>
<dbReference type="Gene3D" id="3.40.630.30">
    <property type="match status" value="1"/>
</dbReference>
<dbReference type="Proteomes" id="UP000053029">
    <property type="component" value="Unassembled WGS sequence"/>
</dbReference>
<evidence type="ECO:0000256" key="3">
    <source>
        <dbReference type="ARBA" id="ARBA00004925"/>
    </source>
</evidence>
<comment type="similarity">
    <text evidence="4 13">Belongs to the acetyltransferase family.</text>
</comment>
<comment type="subcellular location">
    <subcellularLocation>
        <location evidence="2 13">Mitochondrion</location>
    </subcellularLocation>
</comment>
<proteinExistence type="inferred from homology"/>
<dbReference type="PIRSF" id="PIRSF007892">
    <property type="entry name" value="NAGS_fungal"/>
    <property type="match status" value="1"/>
</dbReference>
<dbReference type="GO" id="GO:0006592">
    <property type="term" value="P:ornithine biosynthetic process"/>
    <property type="evidence" value="ECO:0007669"/>
    <property type="project" value="TreeGrafter"/>
</dbReference>
<dbReference type="FunFam" id="3.40.630.30:FF:000049">
    <property type="entry name" value="Amino-acid acetyltransferase, mitochondrial"/>
    <property type="match status" value="1"/>
</dbReference>
<keyword evidence="10 13" id="KW-0496">Mitochondrion</keyword>
<evidence type="ECO:0000256" key="5">
    <source>
        <dbReference type="ARBA" id="ARBA00012697"/>
    </source>
</evidence>
<dbReference type="AlphaFoldDB" id="A0A0D2HLP9"/>
<reference evidence="16 17" key="1">
    <citation type="submission" date="2015-01" db="EMBL/GenBank/DDBJ databases">
        <title>The Genome Sequence of Fonsecaea pedrosoi CBS 271.37.</title>
        <authorList>
            <consortium name="The Broad Institute Genomics Platform"/>
            <person name="Cuomo C."/>
            <person name="de Hoog S."/>
            <person name="Gorbushina A."/>
            <person name="Stielow B."/>
            <person name="Teixiera M."/>
            <person name="Abouelleil A."/>
            <person name="Chapman S.B."/>
            <person name="Priest M."/>
            <person name="Young S.K."/>
            <person name="Wortman J."/>
            <person name="Nusbaum C."/>
            <person name="Birren B."/>
        </authorList>
    </citation>
    <scope>NUCLEOTIDE SEQUENCE [LARGE SCALE GENOMIC DNA]</scope>
    <source>
        <strain evidence="16 17">CBS 271.37</strain>
    </source>
</reference>
<evidence type="ECO:0000256" key="1">
    <source>
        <dbReference type="ARBA" id="ARBA00002294"/>
    </source>
</evidence>
<keyword evidence="7 13" id="KW-0028">Amino-acid biosynthesis</keyword>
<evidence type="ECO:0000256" key="12">
    <source>
        <dbReference type="ARBA" id="ARBA00048372"/>
    </source>
</evidence>
<dbReference type="InterPro" id="IPR011190">
    <property type="entry name" value="GlcNAc_Synth_fun"/>
</dbReference>
<keyword evidence="17" id="KW-1185">Reference proteome</keyword>
<dbReference type="EC" id="2.3.1.1" evidence="5 13"/>
<dbReference type="PANTHER" id="PTHR23342:SF4">
    <property type="entry name" value="AMINO-ACID ACETYLTRANSFERASE, MITOCHONDRIAL"/>
    <property type="match status" value="1"/>
</dbReference>
<dbReference type="Pfam" id="PF04768">
    <property type="entry name" value="NAT"/>
    <property type="match status" value="1"/>
</dbReference>